<comment type="caution">
    <text evidence="3">The sequence shown here is derived from an EMBL/GenBank/DDBJ whole genome shotgun (WGS) entry which is preliminary data.</text>
</comment>
<name>A0ABQ8MBF4_LABRO</name>
<protein>
    <submittedName>
        <fullName evidence="3">Contactin-associated protein-like 4</fullName>
    </submittedName>
</protein>
<evidence type="ECO:0000259" key="2">
    <source>
        <dbReference type="PROSITE" id="PS50025"/>
    </source>
</evidence>
<dbReference type="Pfam" id="PF02210">
    <property type="entry name" value="Laminin_G_2"/>
    <property type="match status" value="2"/>
</dbReference>
<dbReference type="PROSITE" id="PS50025">
    <property type="entry name" value="LAM_G_DOMAIN"/>
    <property type="match status" value="2"/>
</dbReference>
<evidence type="ECO:0000313" key="3">
    <source>
        <dbReference type="EMBL" id="KAI2660204.1"/>
    </source>
</evidence>
<reference evidence="3 4" key="1">
    <citation type="submission" date="2022-01" db="EMBL/GenBank/DDBJ databases">
        <title>A high-quality chromosome-level genome assembly of rohu carp, Labeo rohita.</title>
        <authorList>
            <person name="Arick M.A. II"/>
            <person name="Hsu C.-Y."/>
            <person name="Magbanua Z."/>
            <person name="Pechanova O."/>
            <person name="Grover C."/>
            <person name="Miller E."/>
            <person name="Thrash A."/>
            <person name="Ezzel L."/>
            <person name="Alam S."/>
            <person name="Benzie J."/>
            <person name="Hamilton M."/>
            <person name="Karsi A."/>
            <person name="Lawrence M.L."/>
            <person name="Peterson D.G."/>
        </authorList>
    </citation>
    <scope>NUCLEOTIDE SEQUENCE [LARGE SCALE GENOMIC DNA]</scope>
    <source>
        <strain evidence="4">BAU-BD-2019</strain>
        <tissue evidence="3">Blood</tissue>
    </source>
</reference>
<dbReference type="Gene3D" id="2.60.120.200">
    <property type="match status" value="2"/>
</dbReference>
<dbReference type="PANTHER" id="PTHR15036">
    <property type="entry name" value="PIKACHURIN-LIKE PROTEIN"/>
    <property type="match status" value="1"/>
</dbReference>
<dbReference type="Proteomes" id="UP000830375">
    <property type="component" value="Unassembled WGS sequence"/>
</dbReference>
<gene>
    <name evidence="3" type="ORF">H4Q32_025924</name>
</gene>
<feature type="domain" description="Laminin G" evidence="2">
    <location>
        <begin position="156"/>
        <end position="392"/>
    </location>
</feature>
<organism evidence="3 4">
    <name type="scientific">Labeo rohita</name>
    <name type="common">Indian major carp</name>
    <name type="synonym">Cyprinus rohita</name>
    <dbReference type="NCBI Taxonomy" id="84645"/>
    <lineage>
        <taxon>Eukaryota</taxon>
        <taxon>Metazoa</taxon>
        <taxon>Chordata</taxon>
        <taxon>Craniata</taxon>
        <taxon>Vertebrata</taxon>
        <taxon>Euteleostomi</taxon>
        <taxon>Actinopterygii</taxon>
        <taxon>Neopterygii</taxon>
        <taxon>Teleostei</taxon>
        <taxon>Ostariophysi</taxon>
        <taxon>Cypriniformes</taxon>
        <taxon>Cyprinidae</taxon>
        <taxon>Labeoninae</taxon>
        <taxon>Labeonini</taxon>
        <taxon>Labeo</taxon>
    </lineage>
</organism>
<sequence length="446" mass="48649">MRSDDNSTSSSTAVFTFPNAKAELLSRHLELRVCVCVSGRGSSTDFHPLVSLGSLLDDQHWHHVSVERVRGLVNFTVDKNTQQFQLPESWSHSEINEISFGGTSAAGLQKSHSGRNFHGCLENVLYNEISVIDEAKEQQVSITGNVSFTCTESIDVPVTFASPGSFLALPWVSAGESVSAGLQFRTWNKAGLLMTFDLQHNAGTLWLYLSEARARLQIHKSGRIMTDVTAGASLNDGQWHSLELVVRRGRLAVTLDKSDSSTASTSFPVVPDSQLFLGASAEKSTSVWLSSSFGAETLGGLIAFSSVTGERESERERERDTSSECTAAAMRPDRLLLCAGCPDTEDGSGCRNPFSVFQGCMRLIRMDGALVDLIRVQQMLFGNFSDLQMDMCGIVDRPVGSAQITLLPITKKYGMAVALMALHVPHVNPRALCKMSVDRSEAERLY</sequence>
<accession>A0ABQ8MBF4</accession>
<proteinExistence type="predicted"/>
<dbReference type="InterPro" id="IPR013320">
    <property type="entry name" value="ConA-like_dom_sf"/>
</dbReference>
<dbReference type="InterPro" id="IPR050372">
    <property type="entry name" value="Neurexin-related_CASP"/>
</dbReference>
<evidence type="ECO:0000313" key="4">
    <source>
        <dbReference type="Proteomes" id="UP000830375"/>
    </source>
</evidence>
<evidence type="ECO:0000256" key="1">
    <source>
        <dbReference type="PROSITE-ProRule" id="PRU00122"/>
    </source>
</evidence>
<dbReference type="InterPro" id="IPR001791">
    <property type="entry name" value="Laminin_G"/>
</dbReference>
<comment type="caution">
    <text evidence="1">Lacks conserved residue(s) required for the propagation of feature annotation.</text>
</comment>
<feature type="domain" description="Laminin G" evidence="2">
    <location>
        <begin position="1"/>
        <end position="150"/>
    </location>
</feature>
<dbReference type="PANTHER" id="PTHR15036:SF40">
    <property type="entry name" value="CONTACTIN-ASSOCIATED PROTEIN-LIKE 4"/>
    <property type="match status" value="1"/>
</dbReference>
<keyword evidence="4" id="KW-1185">Reference proteome</keyword>
<dbReference type="CDD" id="cd00110">
    <property type="entry name" value="LamG"/>
    <property type="match status" value="2"/>
</dbReference>
<dbReference type="SMART" id="SM00282">
    <property type="entry name" value="LamG"/>
    <property type="match status" value="2"/>
</dbReference>
<dbReference type="EMBL" id="JACTAM010000010">
    <property type="protein sequence ID" value="KAI2660204.1"/>
    <property type="molecule type" value="Genomic_DNA"/>
</dbReference>
<dbReference type="SUPFAM" id="SSF49899">
    <property type="entry name" value="Concanavalin A-like lectins/glucanases"/>
    <property type="match status" value="2"/>
</dbReference>